<sequence length="345" mass="38484">MAFQTKDLGGPLLASVSRSFYLSIRLLPSKLRAPVGLAYLLARASDTIADSPEVPEATRLHHLASFARMIRTGKTDGLAELQQDIHTTHAGETMLLCNLDRCLQWLEHVDNKDRSEIVDVLERIIRGQTLDLERFSVGGVHVVALQSAEELDEYTYLVAGCVGEFWTRVCLNHLPGCSSLGLADLRKLGEEYGKGLQLVNILRDFTEDLRNGRCYLPEPELRAAGTSPTPLLDAPVKAQPVYDRWLERATQQLDAGYEYISTLRSARLRMACFLPWYIGLRTLRLLAKPGTLTKPGKVKVSRMTVRFAFIYALASAFSPKALAWSYKRATGKTRPVAPGEENLLR</sequence>
<dbReference type="EMBL" id="ABVL01000001">
    <property type="protein sequence ID" value="EDY22294.1"/>
    <property type="molecule type" value="Genomic_DNA"/>
</dbReference>
<dbReference type="RefSeq" id="WP_006977746.1">
    <property type="nucleotide sequence ID" value="NZ_ABVL01000001.1"/>
</dbReference>
<dbReference type="SFLD" id="SFLDG01018">
    <property type="entry name" value="Squalene/Phytoene_Synthase_Lik"/>
    <property type="match status" value="1"/>
</dbReference>
<dbReference type="InterPro" id="IPR002060">
    <property type="entry name" value="Squ/phyt_synthse"/>
</dbReference>
<dbReference type="STRING" id="497964.CfE428DRAFT_0419"/>
<dbReference type="SFLD" id="SFLDS00005">
    <property type="entry name" value="Isoprenoid_Synthase_Type_I"/>
    <property type="match status" value="1"/>
</dbReference>
<evidence type="ECO:0000313" key="2">
    <source>
        <dbReference type="Proteomes" id="UP000005824"/>
    </source>
</evidence>
<keyword evidence="2" id="KW-1185">Reference proteome</keyword>
<organism evidence="1 2">
    <name type="scientific">Chthoniobacter flavus Ellin428</name>
    <dbReference type="NCBI Taxonomy" id="497964"/>
    <lineage>
        <taxon>Bacteria</taxon>
        <taxon>Pseudomonadati</taxon>
        <taxon>Verrucomicrobiota</taxon>
        <taxon>Spartobacteria</taxon>
        <taxon>Chthoniobacterales</taxon>
        <taxon>Chthoniobacteraceae</taxon>
        <taxon>Chthoniobacter</taxon>
    </lineage>
</organism>
<name>B4CUQ6_9BACT</name>
<dbReference type="AlphaFoldDB" id="B4CUQ6"/>
<evidence type="ECO:0000313" key="1">
    <source>
        <dbReference type="EMBL" id="EDY22294.1"/>
    </source>
</evidence>
<dbReference type="InterPro" id="IPR008949">
    <property type="entry name" value="Isoprenoid_synthase_dom_sf"/>
</dbReference>
<dbReference type="eggNOG" id="COG1562">
    <property type="taxonomic scope" value="Bacteria"/>
</dbReference>
<dbReference type="GO" id="GO:0016765">
    <property type="term" value="F:transferase activity, transferring alkyl or aryl (other than methyl) groups"/>
    <property type="evidence" value="ECO:0007669"/>
    <property type="project" value="UniProtKB-ARBA"/>
</dbReference>
<dbReference type="Proteomes" id="UP000005824">
    <property type="component" value="Unassembled WGS sequence"/>
</dbReference>
<gene>
    <name evidence="1" type="ORF">CfE428DRAFT_0419</name>
</gene>
<comment type="caution">
    <text evidence="1">The sequence shown here is derived from an EMBL/GenBank/DDBJ whole genome shotgun (WGS) entry which is preliminary data.</text>
</comment>
<dbReference type="PANTHER" id="PTHR31480">
    <property type="entry name" value="BIFUNCTIONAL LYCOPENE CYCLASE/PHYTOENE SYNTHASE"/>
    <property type="match status" value="1"/>
</dbReference>
<dbReference type="Gene3D" id="1.10.600.10">
    <property type="entry name" value="Farnesyl Diphosphate Synthase"/>
    <property type="match status" value="1"/>
</dbReference>
<dbReference type="SUPFAM" id="SSF48576">
    <property type="entry name" value="Terpenoid synthases"/>
    <property type="match status" value="1"/>
</dbReference>
<dbReference type="InParanoid" id="B4CUQ6"/>
<protein>
    <submittedName>
        <fullName evidence="1">Squalene/phytoene synthase</fullName>
    </submittedName>
</protein>
<accession>B4CUQ6</accession>
<dbReference type="Pfam" id="PF00494">
    <property type="entry name" value="SQS_PSY"/>
    <property type="match status" value="1"/>
</dbReference>
<reference evidence="1 2" key="1">
    <citation type="journal article" date="2011" name="J. Bacteriol.">
        <title>Genome sequence of Chthoniobacter flavus Ellin428, an aerobic heterotrophic soil bacterium.</title>
        <authorList>
            <person name="Kant R."/>
            <person name="van Passel M.W."/>
            <person name="Palva A."/>
            <person name="Lucas S."/>
            <person name="Lapidus A."/>
            <person name="Glavina Del Rio T."/>
            <person name="Dalin E."/>
            <person name="Tice H."/>
            <person name="Bruce D."/>
            <person name="Goodwin L."/>
            <person name="Pitluck S."/>
            <person name="Larimer F.W."/>
            <person name="Land M.L."/>
            <person name="Hauser L."/>
            <person name="Sangwan P."/>
            <person name="de Vos W.M."/>
            <person name="Janssen P.H."/>
            <person name="Smidt H."/>
        </authorList>
    </citation>
    <scope>NUCLEOTIDE SEQUENCE [LARGE SCALE GENOMIC DNA]</scope>
    <source>
        <strain evidence="1 2">Ellin428</strain>
    </source>
</reference>
<proteinExistence type="predicted"/>